<protein>
    <submittedName>
        <fullName evidence="2">Uncharacterized protein</fullName>
    </submittedName>
</protein>
<keyword evidence="3" id="KW-1185">Reference proteome</keyword>
<organism evidence="2 3">
    <name type="scientific">Albugo candida</name>
    <dbReference type="NCBI Taxonomy" id="65357"/>
    <lineage>
        <taxon>Eukaryota</taxon>
        <taxon>Sar</taxon>
        <taxon>Stramenopiles</taxon>
        <taxon>Oomycota</taxon>
        <taxon>Peronosporomycetes</taxon>
        <taxon>Albuginales</taxon>
        <taxon>Albuginaceae</taxon>
        <taxon>Albugo</taxon>
    </lineage>
</organism>
<evidence type="ECO:0000256" key="1">
    <source>
        <dbReference type="SAM" id="MobiDB-lite"/>
    </source>
</evidence>
<reference evidence="2 3" key="1">
    <citation type="submission" date="2012-05" db="EMBL/GenBank/DDBJ databases">
        <title>Recombination and specialization in a pathogen metapopulation.</title>
        <authorList>
            <person name="Gardiner A."/>
            <person name="Kemen E."/>
            <person name="Schultz-Larsen T."/>
            <person name="MacLean D."/>
            <person name="Van Oosterhout C."/>
            <person name="Jones J.D.G."/>
        </authorList>
    </citation>
    <scope>NUCLEOTIDE SEQUENCE [LARGE SCALE GENOMIC DNA]</scope>
    <source>
        <strain evidence="2 3">Ac Nc2</strain>
    </source>
</reference>
<feature type="region of interest" description="Disordered" evidence="1">
    <location>
        <begin position="208"/>
        <end position="241"/>
    </location>
</feature>
<dbReference type="Proteomes" id="UP000053237">
    <property type="component" value="Unassembled WGS sequence"/>
</dbReference>
<sequence length="284" mass="31818">MPTDSVTEAAEDLATSHLIGHHLPTKTTHKNNAITHKCFQKHCIKLLDPNSNSFNITTRPRSEGNVKSLLTKASQHKVSLKTPTRAKKKMVSVSERLYRQARKATLVETITKNNITKDVKRWVIPNHRPRKAFTLFVLFSIVLICICCRAGLCHQNNSVKAYEQGSVLLVFFIQYKNSYHVIVCSAHPSTGVGTFVCINSRKTEEEHPITSRFKRVTTPPSSRVPTNGGHAQKKESSARTTPVEIAISVPSGTKALIPTRPQWSKQRKPVLCMQYIVPTAQLNF</sequence>
<name>A0A024GUN8_9STRA</name>
<comment type="caution">
    <text evidence="2">The sequence shown here is derived from an EMBL/GenBank/DDBJ whole genome shotgun (WGS) entry which is preliminary data.</text>
</comment>
<proteinExistence type="predicted"/>
<evidence type="ECO:0000313" key="2">
    <source>
        <dbReference type="EMBL" id="CCI50492.1"/>
    </source>
</evidence>
<dbReference type="AlphaFoldDB" id="A0A024GUN8"/>
<gene>
    <name evidence="2" type="ORF">BN9_123000</name>
</gene>
<accession>A0A024GUN8</accession>
<evidence type="ECO:0000313" key="3">
    <source>
        <dbReference type="Proteomes" id="UP000053237"/>
    </source>
</evidence>
<dbReference type="InParanoid" id="A0A024GUN8"/>
<dbReference type="EMBL" id="CAIX01000525">
    <property type="protein sequence ID" value="CCI50492.1"/>
    <property type="molecule type" value="Genomic_DNA"/>
</dbReference>